<evidence type="ECO:0000313" key="3">
    <source>
        <dbReference type="Proteomes" id="UP001432027"/>
    </source>
</evidence>
<evidence type="ECO:0008006" key="4">
    <source>
        <dbReference type="Google" id="ProtNLM"/>
    </source>
</evidence>
<organism evidence="2 3">
    <name type="scientific">Pristionchus entomophagus</name>
    <dbReference type="NCBI Taxonomy" id="358040"/>
    <lineage>
        <taxon>Eukaryota</taxon>
        <taxon>Metazoa</taxon>
        <taxon>Ecdysozoa</taxon>
        <taxon>Nematoda</taxon>
        <taxon>Chromadorea</taxon>
        <taxon>Rhabditida</taxon>
        <taxon>Rhabditina</taxon>
        <taxon>Diplogasteromorpha</taxon>
        <taxon>Diplogasteroidea</taxon>
        <taxon>Neodiplogasteridae</taxon>
        <taxon>Pristionchus</taxon>
    </lineage>
</organism>
<proteinExistence type="predicted"/>
<dbReference type="PANTHER" id="PTHR22941">
    <property type="entry name" value="SERPENTINE RECEPTOR"/>
    <property type="match status" value="1"/>
</dbReference>
<feature type="non-terminal residue" evidence="2">
    <location>
        <position position="1"/>
    </location>
</feature>
<keyword evidence="1" id="KW-0812">Transmembrane</keyword>
<feature type="transmembrane region" description="Helical" evidence="1">
    <location>
        <begin position="93"/>
        <end position="114"/>
    </location>
</feature>
<keyword evidence="1" id="KW-0472">Membrane</keyword>
<dbReference type="Pfam" id="PF10318">
    <property type="entry name" value="7TM_GPCR_Srh"/>
    <property type="match status" value="1"/>
</dbReference>
<protein>
    <recommendedName>
        <fullName evidence="4">G protein-coupled receptor</fullName>
    </recommendedName>
</protein>
<keyword evidence="1" id="KW-1133">Transmembrane helix</keyword>
<name>A0AAV5TQL3_9BILA</name>
<keyword evidence="3" id="KW-1185">Reference proteome</keyword>
<feature type="transmembrane region" description="Helical" evidence="1">
    <location>
        <begin position="47"/>
        <end position="67"/>
    </location>
</feature>
<evidence type="ECO:0000256" key="1">
    <source>
        <dbReference type="SAM" id="Phobius"/>
    </source>
</evidence>
<dbReference type="InterPro" id="IPR019422">
    <property type="entry name" value="7TM_GPCR_serpentine_rcpt_Srh"/>
</dbReference>
<feature type="transmembrane region" description="Helical" evidence="1">
    <location>
        <begin position="16"/>
        <end position="35"/>
    </location>
</feature>
<feature type="non-terminal residue" evidence="2">
    <location>
        <position position="132"/>
    </location>
</feature>
<reference evidence="2" key="1">
    <citation type="submission" date="2023-10" db="EMBL/GenBank/DDBJ databases">
        <title>Genome assembly of Pristionchus species.</title>
        <authorList>
            <person name="Yoshida K."/>
            <person name="Sommer R.J."/>
        </authorList>
    </citation>
    <scope>NUCLEOTIDE SEQUENCE</scope>
    <source>
        <strain evidence="2">RS0144</strain>
    </source>
</reference>
<gene>
    <name evidence="2" type="ORF">PENTCL1PPCAC_18920</name>
</gene>
<dbReference type="EMBL" id="BTSX01000004">
    <property type="protein sequence ID" value="GMS96745.1"/>
    <property type="molecule type" value="Genomic_DNA"/>
</dbReference>
<dbReference type="InterPro" id="IPR053220">
    <property type="entry name" value="Nematode_rcpt-like_serp_H"/>
</dbReference>
<accession>A0AAV5TQL3</accession>
<dbReference type="PANTHER" id="PTHR22941:SF26">
    <property type="entry name" value="SERPENTINE RECEPTOR, CLASS H"/>
    <property type="match status" value="1"/>
</dbReference>
<evidence type="ECO:0000313" key="2">
    <source>
        <dbReference type="EMBL" id="GMS96745.1"/>
    </source>
</evidence>
<comment type="caution">
    <text evidence="2">The sequence shown here is derived from an EMBL/GenBank/DDBJ whole genome shotgun (WGS) entry which is preliminary data.</text>
</comment>
<sequence>DFFISIELERALSTGLLIHFIIASLLNSLAFYCLLRETPPNQHAVRFYLLGIQVILFIFDLEMDILLEPISLLPIPAAYFIGLLPRAGVPLPWLIAIFLNVVTTLGMFIIFCLLHKHQTIIDDSSHFKLNRV</sequence>
<dbReference type="AlphaFoldDB" id="A0AAV5TQL3"/>
<dbReference type="Proteomes" id="UP001432027">
    <property type="component" value="Unassembled WGS sequence"/>
</dbReference>